<proteinExistence type="predicted"/>
<keyword evidence="2" id="KW-0812">Transmembrane</keyword>
<sequence>MRKECQVCGGPIVNGRCKLCGMPYRNDEILYHLNENRRDHYKHASWRARIMMEDEERPLGDKKIQEYPQDGQKRSKPATGTGTRAAGRSQGAHQTVRGNAQPAARTVNRERKRRRGSVIWFMALIILISVVPAVIEELKDRTDSAYQETYDNLTEDSWEEADTVLTLTGDDLLLVGTDLEAGSYIFTVTKGYANIRVEHNGHSAMYGLAQDNERKFYLLEGDMIWLEHSSQDTDAENAEVEIQGI</sequence>
<keyword evidence="4" id="KW-1185">Reference proteome</keyword>
<reference evidence="3 4" key="1">
    <citation type="journal article" date="2021" name="ISME Commun">
        <title>Automated analysis of genomic sequences facilitates high-throughput and comprehensive description of bacteria.</title>
        <authorList>
            <person name="Hitch T.C.A."/>
        </authorList>
    </citation>
    <scope>NUCLEOTIDE SEQUENCE [LARGE SCALE GENOMIC DNA]</scope>
    <source>
        <strain evidence="3 4">Sanger_23</strain>
    </source>
</reference>
<evidence type="ECO:0008006" key="5">
    <source>
        <dbReference type="Google" id="ProtNLM"/>
    </source>
</evidence>
<comment type="caution">
    <text evidence="3">The sequence shown here is derived from an EMBL/GenBank/DDBJ whole genome shotgun (WGS) entry which is preliminary data.</text>
</comment>
<accession>A0ABT2TWF9</accession>
<evidence type="ECO:0000256" key="2">
    <source>
        <dbReference type="SAM" id="Phobius"/>
    </source>
</evidence>
<feature type="transmembrane region" description="Helical" evidence="2">
    <location>
        <begin position="118"/>
        <end position="135"/>
    </location>
</feature>
<protein>
    <recommendedName>
        <fullName evidence="5">DUF4178 domain-containing protein</fullName>
    </recommendedName>
</protein>
<gene>
    <name evidence="3" type="ORF">OCV61_14345</name>
</gene>
<dbReference type="Proteomes" id="UP001652409">
    <property type="component" value="Unassembled WGS sequence"/>
</dbReference>
<evidence type="ECO:0000313" key="3">
    <source>
        <dbReference type="EMBL" id="MCU6766568.1"/>
    </source>
</evidence>
<feature type="region of interest" description="Disordered" evidence="1">
    <location>
        <begin position="57"/>
        <end position="109"/>
    </location>
</feature>
<name>A0ABT2TWF9_9FIRM</name>
<dbReference type="EMBL" id="JAOQJL010000033">
    <property type="protein sequence ID" value="MCU6766568.1"/>
    <property type="molecule type" value="Genomic_DNA"/>
</dbReference>
<evidence type="ECO:0000256" key="1">
    <source>
        <dbReference type="SAM" id="MobiDB-lite"/>
    </source>
</evidence>
<keyword evidence="2" id="KW-0472">Membrane</keyword>
<dbReference type="RefSeq" id="WP_158422378.1">
    <property type="nucleotide sequence ID" value="NZ_JAOQJL010000033.1"/>
</dbReference>
<organism evidence="3 4">
    <name type="scientific">Blautia ammoniilytica</name>
    <dbReference type="NCBI Taxonomy" id="2981782"/>
    <lineage>
        <taxon>Bacteria</taxon>
        <taxon>Bacillati</taxon>
        <taxon>Bacillota</taxon>
        <taxon>Clostridia</taxon>
        <taxon>Lachnospirales</taxon>
        <taxon>Lachnospiraceae</taxon>
        <taxon>Blautia</taxon>
    </lineage>
</organism>
<evidence type="ECO:0000313" key="4">
    <source>
        <dbReference type="Proteomes" id="UP001652409"/>
    </source>
</evidence>
<keyword evidence="2" id="KW-1133">Transmembrane helix</keyword>